<organism evidence="3 4">
    <name type="scientific">Luteolibacter arcticus</name>
    <dbReference type="NCBI Taxonomy" id="1581411"/>
    <lineage>
        <taxon>Bacteria</taxon>
        <taxon>Pseudomonadati</taxon>
        <taxon>Verrucomicrobiota</taxon>
        <taxon>Verrucomicrobiia</taxon>
        <taxon>Verrucomicrobiales</taxon>
        <taxon>Verrucomicrobiaceae</taxon>
        <taxon>Luteolibacter</taxon>
    </lineage>
</organism>
<evidence type="ECO:0000256" key="1">
    <source>
        <dbReference type="SAM" id="SignalP"/>
    </source>
</evidence>
<protein>
    <submittedName>
        <fullName evidence="3">Outer membrane beta-barrel protein</fullName>
    </submittedName>
</protein>
<keyword evidence="1" id="KW-0732">Signal</keyword>
<dbReference type="RefSeq" id="WP_264490238.1">
    <property type="nucleotide sequence ID" value="NZ_JAPDDT010000021.1"/>
</dbReference>
<evidence type="ECO:0000313" key="3">
    <source>
        <dbReference type="EMBL" id="MCW1926130.1"/>
    </source>
</evidence>
<proteinExistence type="predicted"/>
<evidence type="ECO:0000259" key="2">
    <source>
        <dbReference type="Pfam" id="PF01617"/>
    </source>
</evidence>
<dbReference type="Gene3D" id="2.40.160.20">
    <property type="match status" value="1"/>
</dbReference>
<feature type="signal peptide" evidence="1">
    <location>
        <begin position="1"/>
        <end position="20"/>
    </location>
</feature>
<sequence>MKHFSSLAIALCLASTAAQAGEPAAAPSSYSPAPSSGPLWSWFVGGSAGYFFDAEEAYYTLHFGAKIAETGSVTHSLFVEGLYTEVDSLAGVVNTDIIPVTLNYKADIAINERFSFYAGLGLGGAFIDSSAGAFSDDSVELAGQIFAGLGYDVTENFEIYGGGRWLWVDDSSVGPISIEVGDDVGAELGLRFKF</sequence>
<name>A0ABT3GRK2_9BACT</name>
<accession>A0ABT3GRK2</accession>
<feature type="domain" description="Msp4/OMP-like" evidence="2">
    <location>
        <begin position="98"/>
        <end position="166"/>
    </location>
</feature>
<dbReference type="EMBL" id="JAPDDT010000021">
    <property type="protein sequence ID" value="MCW1926130.1"/>
    <property type="molecule type" value="Genomic_DNA"/>
</dbReference>
<dbReference type="InterPro" id="IPR002566">
    <property type="entry name" value="Msp4_OMP-like"/>
</dbReference>
<dbReference type="SUPFAM" id="SSF56925">
    <property type="entry name" value="OMPA-like"/>
    <property type="match status" value="1"/>
</dbReference>
<reference evidence="3 4" key="1">
    <citation type="submission" date="2022-10" db="EMBL/GenBank/DDBJ databases">
        <title>Luteolibacter arcticus strain CCTCC AB 2014275, whole genome shotgun sequencing project.</title>
        <authorList>
            <person name="Zhao G."/>
            <person name="Shen L."/>
        </authorList>
    </citation>
    <scope>NUCLEOTIDE SEQUENCE [LARGE SCALE GENOMIC DNA]</scope>
    <source>
        <strain evidence="3 4">CCTCC AB 2014275</strain>
    </source>
</reference>
<comment type="caution">
    <text evidence="3">The sequence shown here is derived from an EMBL/GenBank/DDBJ whole genome shotgun (WGS) entry which is preliminary data.</text>
</comment>
<dbReference type="Pfam" id="PF01617">
    <property type="entry name" value="Surface_Ag_2"/>
    <property type="match status" value="1"/>
</dbReference>
<dbReference type="Proteomes" id="UP001320876">
    <property type="component" value="Unassembled WGS sequence"/>
</dbReference>
<feature type="chain" id="PRO_5045917029" evidence="1">
    <location>
        <begin position="21"/>
        <end position="194"/>
    </location>
</feature>
<evidence type="ECO:0000313" key="4">
    <source>
        <dbReference type="Proteomes" id="UP001320876"/>
    </source>
</evidence>
<gene>
    <name evidence="3" type="ORF">OKA05_26465</name>
</gene>
<dbReference type="InterPro" id="IPR011250">
    <property type="entry name" value="OMP/PagP_B-barrel"/>
</dbReference>
<keyword evidence="4" id="KW-1185">Reference proteome</keyword>